<dbReference type="EMBL" id="CP063405">
    <property type="protein sequence ID" value="QSZ29187.1"/>
    <property type="molecule type" value="Genomic_DNA"/>
</dbReference>
<dbReference type="SUPFAM" id="SSF51197">
    <property type="entry name" value="Clavaminate synthase-like"/>
    <property type="match status" value="1"/>
</dbReference>
<dbReference type="Pfam" id="PF13621">
    <property type="entry name" value="Cupin_8"/>
    <property type="match status" value="1"/>
</dbReference>
<protein>
    <recommendedName>
        <fullName evidence="2">JmjC domain-containing protein</fullName>
    </recommendedName>
</protein>
<name>A0A8A3P995_9HELO</name>
<evidence type="ECO:0000259" key="2">
    <source>
        <dbReference type="PROSITE" id="PS51184"/>
    </source>
</evidence>
<dbReference type="PROSITE" id="PS51184">
    <property type="entry name" value="JMJC"/>
    <property type="match status" value="1"/>
</dbReference>
<evidence type="ECO:0000256" key="1">
    <source>
        <dbReference type="SAM" id="MobiDB-lite"/>
    </source>
</evidence>
<sequence length="575" mass="64019">MNSKKHGDIKAFTTTNEQDLIDLCLQTFCSPSRTRIPAATRAETHFTSSPSPSDDTRTSQVLARCGSPIITLLSRLSKCIRTHPGPHKLNLQRLDDLLALAKEKFYAFPFKDVPECWRALYLEASLLKFSAIASRTRRASMVDEETGAARELHLTRDEALDRMVETMDMALIMVGAPASESLRRAIDRAMDLLQKIHEEMSHESPSPQQGPTKRRKMSAAAAADGVGSFSEPTIPSNQDRFSTFSIPPPPLSNPISRVSSDEINANNDDGTMDYFFKHMHQPRDPSLGAEPLIITGSINSWPALNQRPWSSPSYLLSQTIGGRRLVPIEVGRSYVDPGWGQKITTFREFTQKYMTTTTSASPAPRGEKETETETEEQESPPSTGYLAQHNLFSQIPSLRNDISIPDYCYAEPPAPHASCARALKQHYAQTDELPEPLINAWFGPARTISPLHTDPYHNMLAQVVGRKYIRLYAPRETARLYARGVEDGGVDMSNTSAVDVGLLAGWDGSETQRAEEKSKFPAASDAMCWDAVLEEGELLYIPVGWWHYVRSLSVSFSVSFWWNGPPDRDGEQVGE</sequence>
<dbReference type="AlphaFoldDB" id="A0A8A3P995"/>
<feature type="domain" description="JmjC" evidence="2">
    <location>
        <begin position="384"/>
        <end position="575"/>
    </location>
</feature>
<dbReference type="Gene3D" id="2.60.120.650">
    <property type="entry name" value="Cupin"/>
    <property type="match status" value="1"/>
</dbReference>
<gene>
    <name evidence="3" type="ORF">DSL72_003698</name>
</gene>
<dbReference type="SMART" id="SM00558">
    <property type="entry name" value="JmjC"/>
    <property type="match status" value="1"/>
</dbReference>
<proteinExistence type="predicted"/>
<dbReference type="InterPro" id="IPR003347">
    <property type="entry name" value="JmjC_dom"/>
</dbReference>
<dbReference type="PANTHER" id="PTHR12461">
    <property type="entry name" value="HYPOXIA-INDUCIBLE FACTOR 1 ALPHA INHIBITOR-RELATED"/>
    <property type="match status" value="1"/>
</dbReference>
<feature type="region of interest" description="Disordered" evidence="1">
    <location>
        <begin position="199"/>
        <end position="259"/>
    </location>
</feature>
<feature type="compositionally biased region" description="Polar residues" evidence="1">
    <location>
        <begin position="230"/>
        <end position="244"/>
    </location>
</feature>
<dbReference type="PANTHER" id="PTHR12461:SF101">
    <property type="entry name" value="TRNA WYBUTOSINE-SYNTHESIZING PROTEIN 4"/>
    <property type="match status" value="1"/>
</dbReference>
<accession>A0A8A3P995</accession>
<dbReference type="InterPro" id="IPR041667">
    <property type="entry name" value="Cupin_8"/>
</dbReference>
<evidence type="ECO:0000313" key="3">
    <source>
        <dbReference type="EMBL" id="QSZ29187.1"/>
    </source>
</evidence>
<feature type="region of interest" description="Disordered" evidence="1">
    <location>
        <begin position="355"/>
        <end position="384"/>
    </location>
</feature>
<evidence type="ECO:0000313" key="4">
    <source>
        <dbReference type="Proteomes" id="UP000672032"/>
    </source>
</evidence>
<dbReference type="Proteomes" id="UP000672032">
    <property type="component" value="Chromosome 1"/>
</dbReference>
<dbReference type="OrthoDB" id="47172at2759"/>
<organism evidence="3 4">
    <name type="scientific">Monilinia vaccinii-corymbosi</name>
    <dbReference type="NCBI Taxonomy" id="61207"/>
    <lineage>
        <taxon>Eukaryota</taxon>
        <taxon>Fungi</taxon>
        <taxon>Dikarya</taxon>
        <taxon>Ascomycota</taxon>
        <taxon>Pezizomycotina</taxon>
        <taxon>Leotiomycetes</taxon>
        <taxon>Helotiales</taxon>
        <taxon>Sclerotiniaceae</taxon>
        <taxon>Monilinia</taxon>
    </lineage>
</organism>
<reference evidence="3" key="1">
    <citation type="submission" date="2020-10" db="EMBL/GenBank/DDBJ databases">
        <title>Genome Sequence of Monilinia vaccinii-corymbosi Sheds Light on Mummy Berry Disease Infection of Blueberry and Mating Type.</title>
        <authorList>
            <person name="Yow A.G."/>
            <person name="Zhang Y."/>
            <person name="Bansal K."/>
            <person name="Eacker S.M."/>
            <person name="Sullivan S."/>
            <person name="Liachko I."/>
            <person name="Cubeta M.A."/>
            <person name="Rollins J.A."/>
            <person name="Ashrafi H."/>
        </authorList>
    </citation>
    <scope>NUCLEOTIDE SEQUENCE</scope>
    <source>
        <strain evidence="3">RL-1</strain>
    </source>
</reference>
<keyword evidence="4" id="KW-1185">Reference proteome</keyword>
<dbReference type="FunFam" id="2.60.120.650:FF:000046">
    <property type="entry name" value="JmjC domain-containing protein D"/>
    <property type="match status" value="1"/>
</dbReference>